<evidence type="ECO:0000313" key="2">
    <source>
        <dbReference type="EMBL" id="OSS45477.1"/>
    </source>
</evidence>
<feature type="domain" description="F-box" evidence="1">
    <location>
        <begin position="77"/>
        <end position="142"/>
    </location>
</feature>
<reference evidence="2 3" key="1">
    <citation type="journal article" date="2017" name="Genome Announc.">
        <title>Genome sequence of the saprophytic ascomycete Epicoccum nigrum ICMP 19927 strain isolated from New Zealand.</title>
        <authorList>
            <person name="Fokin M."/>
            <person name="Fleetwood D."/>
            <person name="Weir B.S."/>
            <person name="Villas-Boas S.G."/>
        </authorList>
    </citation>
    <scope>NUCLEOTIDE SEQUENCE [LARGE SCALE GENOMIC DNA]</scope>
    <source>
        <strain evidence="2 3">ICMP 19927</strain>
    </source>
</reference>
<evidence type="ECO:0000313" key="3">
    <source>
        <dbReference type="Proteomes" id="UP000193240"/>
    </source>
</evidence>
<organism evidence="2 3">
    <name type="scientific">Epicoccum nigrum</name>
    <name type="common">Soil fungus</name>
    <name type="synonym">Epicoccum purpurascens</name>
    <dbReference type="NCBI Taxonomy" id="105696"/>
    <lineage>
        <taxon>Eukaryota</taxon>
        <taxon>Fungi</taxon>
        <taxon>Dikarya</taxon>
        <taxon>Ascomycota</taxon>
        <taxon>Pezizomycotina</taxon>
        <taxon>Dothideomycetes</taxon>
        <taxon>Pleosporomycetidae</taxon>
        <taxon>Pleosporales</taxon>
        <taxon>Pleosporineae</taxon>
        <taxon>Didymellaceae</taxon>
        <taxon>Epicoccum</taxon>
    </lineage>
</organism>
<keyword evidence="3" id="KW-1185">Reference proteome</keyword>
<dbReference type="InParanoid" id="A0A1Y2LQK5"/>
<proteinExistence type="predicted"/>
<dbReference type="InterPro" id="IPR001810">
    <property type="entry name" value="F-box_dom"/>
</dbReference>
<protein>
    <recommendedName>
        <fullName evidence="1">F-box domain-containing protein</fullName>
    </recommendedName>
</protein>
<gene>
    <name evidence="2" type="ORF">B5807_10261</name>
</gene>
<dbReference type="CDD" id="cd09917">
    <property type="entry name" value="F-box_SF"/>
    <property type="match status" value="1"/>
</dbReference>
<evidence type="ECO:0000259" key="1">
    <source>
        <dbReference type="PROSITE" id="PS50181"/>
    </source>
</evidence>
<name>A0A1Y2LQK5_EPING</name>
<dbReference type="Proteomes" id="UP000193240">
    <property type="component" value="Unassembled WGS sequence"/>
</dbReference>
<dbReference type="EMBL" id="KZ107854">
    <property type="protein sequence ID" value="OSS45477.1"/>
    <property type="molecule type" value="Genomic_DNA"/>
</dbReference>
<accession>A0A1Y2LQK5</accession>
<dbReference type="AlphaFoldDB" id="A0A1Y2LQK5"/>
<sequence length="229" mass="26096">MNLRSIATRWKARSDEGCGASRVLARSLVSHIYLYRGPPRTATTRRDAPATMSKYKLEGSNLATEPDASRTSDACRPLTMTDLPTELIWHIASYLTTPTLTRNYDIITFRKRRFDTCALRLVCRSLRDMIQALFLPTAFHTLEIDLTRPHLDALIEISKNTEFAVAVRELHFVIAEAWPDPVDWSEAFEQEMTERNHIEHGAGTLVLSRALRGFPALKTIRIKPVMWVS</sequence>
<dbReference type="PROSITE" id="PS50181">
    <property type="entry name" value="FBOX"/>
    <property type="match status" value="1"/>
</dbReference>